<dbReference type="GO" id="GO:0003700">
    <property type="term" value="F:DNA-binding transcription factor activity"/>
    <property type="evidence" value="ECO:0007669"/>
    <property type="project" value="TreeGrafter"/>
</dbReference>
<dbReference type="Proteomes" id="UP001321506">
    <property type="component" value="Unassembled WGS sequence"/>
</dbReference>
<evidence type="ECO:0000259" key="4">
    <source>
        <dbReference type="PROSITE" id="PS51077"/>
    </source>
</evidence>
<dbReference type="SMART" id="SM00346">
    <property type="entry name" value="HTH_ICLR"/>
    <property type="match status" value="1"/>
</dbReference>
<dbReference type="SUPFAM" id="SSF46785">
    <property type="entry name" value="Winged helix' DNA-binding domain"/>
    <property type="match status" value="1"/>
</dbReference>
<dbReference type="AlphaFoldDB" id="A0AAW6T6A0"/>
<organism evidence="6 7">
    <name type="scientific">Ruicaihuangia caeni</name>
    <dbReference type="NCBI Taxonomy" id="3042517"/>
    <lineage>
        <taxon>Bacteria</taxon>
        <taxon>Bacillati</taxon>
        <taxon>Actinomycetota</taxon>
        <taxon>Actinomycetes</taxon>
        <taxon>Micrococcales</taxon>
        <taxon>Microbacteriaceae</taxon>
        <taxon>Ruicaihuangia</taxon>
    </lineage>
</organism>
<dbReference type="GO" id="GO:0003677">
    <property type="term" value="F:DNA binding"/>
    <property type="evidence" value="ECO:0007669"/>
    <property type="project" value="UniProtKB-KW"/>
</dbReference>
<dbReference type="InterPro" id="IPR029016">
    <property type="entry name" value="GAF-like_dom_sf"/>
</dbReference>
<accession>A0AAW6T6A0</accession>
<dbReference type="InterPro" id="IPR036388">
    <property type="entry name" value="WH-like_DNA-bd_sf"/>
</dbReference>
<evidence type="ECO:0000313" key="7">
    <source>
        <dbReference type="Proteomes" id="UP001321506"/>
    </source>
</evidence>
<dbReference type="EMBL" id="JASATX010000004">
    <property type="protein sequence ID" value="MDI2099307.1"/>
    <property type="molecule type" value="Genomic_DNA"/>
</dbReference>
<protein>
    <submittedName>
        <fullName evidence="6">IclR family transcriptional regulator</fullName>
    </submittedName>
</protein>
<dbReference type="InterPro" id="IPR014757">
    <property type="entry name" value="Tscrpt_reg_IclR_C"/>
</dbReference>
<evidence type="ECO:0000256" key="1">
    <source>
        <dbReference type="ARBA" id="ARBA00023015"/>
    </source>
</evidence>
<dbReference type="PROSITE" id="PS51078">
    <property type="entry name" value="ICLR_ED"/>
    <property type="match status" value="1"/>
</dbReference>
<keyword evidence="3" id="KW-0804">Transcription</keyword>
<dbReference type="GO" id="GO:0045892">
    <property type="term" value="P:negative regulation of DNA-templated transcription"/>
    <property type="evidence" value="ECO:0007669"/>
    <property type="project" value="TreeGrafter"/>
</dbReference>
<name>A0AAW6T6A0_9MICO</name>
<proteinExistence type="predicted"/>
<evidence type="ECO:0000313" key="6">
    <source>
        <dbReference type="EMBL" id="MDI2099307.1"/>
    </source>
</evidence>
<dbReference type="PROSITE" id="PS51077">
    <property type="entry name" value="HTH_ICLR"/>
    <property type="match status" value="1"/>
</dbReference>
<dbReference type="Gene3D" id="1.10.10.10">
    <property type="entry name" value="Winged helix-like DNA-binding domain superfamily/Winged helix DNA-binding domain"/>
    <property type="match status" value="1"/>
</dbReference>
<keyword evidence="2" id="KW-0238">DNA-binding</keyword>
<feature type="domain" description="IclR-ED" evidence="5">
    <location>
        <begin position="72"/>
        <end position="254"/>
    </location>
</feature>
<feature type="domain" description="HTH iclR-type" evidence="4">
    <location>
        <begin position="10"/>
        <end position="71"/>
    </location>
</feature>
<keyword evidence="1" id="KW-0805">Transcription regulation</keyword>
<evidence type="ECO:0000259" key="5">
    <source>
        <dbReference type="PROSITE" id="PS51078"/>
    </source>
</evidence>
<dbReference type="InterPro" id="IPR050707">
    <property type="entry name" value="HTH_MetabolicPath_Reg"/>
</dbReference>
<keyword evidence="7" id="KW-1185">Reference proteome</keyword>
<dbReference type="Gene3D" id="3.30.450.40">
    <property type="match status" value="1"/>
</dbReference>
<dbReference type="PANTHER" id="PTHR30136:SF24">
    <property type="entry name" value="HTH-TYPE TRANSCRIPTIONAL REPRESSOR ALLR"/>
    <property type="match status" value="1"/>
</dbReference>
<sequence length="254" mass="27492">MAGGTSTPGESVLSRSMRLLSAFDADDPYLTLAELSARGGLPLSTTHRLARELTNLGLLDHGRDGRYRIGVRLWEIGGLAPISLELREQAMPLLMRLYDATGENAHLAVLDGHEALYLIRIMGPHAVPTLSRMGGRHPLHTTGVGKALLMTRDEHWLDRFLAQPLERDTTHSITDPAELRAELNRARVRGYATTREEMTLGNVSIAAPLPAVPGLPPAAIGVVTHLDRADENRLAPLVIKAATAVSEVFASARS</sequence>
<dbReference type="SUPFAM" id="SSF55781">
    <property type="entry name" value="GAF domain-like"/>
    <property type="match status" value="1"/>
</dbReference>
<dbReference type="Pfam" id="PF01614">
    <property type="entry name" value="IclR_C"/>
    <property type="match status" value="1"/>
</dbReference>
<comment type="caution">
    <text evidence="6">The sequence shown here is derived from an EMBL/GenBank/DDBJ whole genome shotgun (WGS) entry which is preliminary data.</text>
</comment>
<dbReference type="Pfam" id="PF09339">
    <property type="entry name" value="HTH_IclR"/>
    <property type="match status" value="1"/>
</dbReference>
<dbReference type="PANTHER" id="PTHR30136">
    <property type="entry name" value="HELIX-TURN-HELIX TRANSCRIPTIONAL REGULATOR, ICLR FAMILY"/>
    <property type="match status" value="1"/>
</dbReference>
<dbReference type="InterPro" id="IPR036390">
    <property type="entry name" value="WH_DNA-bd_sf"/>
</dbReference>
<evidence type="ECO:0000256" key="2">
    <source>
        <dbReference type="ARBA" id="ARBA00023125"/>
    </source>
</evidence>
<reference evidence="6 7" key="1">
    <citation type="submission" date="2023-04" db="EMBL/GenBank/DDBJ databases">
        <title>Klugiella caeni sp. nov. isolated from the sludge of biochemical tank.</title>
        <authorList>
            <person name="Geng K."/>
        </authorList>
    </citation>
    <scope>NUCLEOTIDE SEQUENCE [LARGE SCALE GENOMIC DNA]</scope>
    <source>
        <strain evidence="6 7">YN-L-19</strain>
    </source>
</reference>
<gene>
    <name evidence="6" type="ORF">QF206_10075</name>
</gene>
<dbReference type="InterPro" id="IPR005471">
    <property type="entry name" value="Tscrpt_reg_IclR_N"/>
</dbReference>
<evidence type="ECO:0000256" key="3">
    <source>
        <dbReference type="ARBA" id="ARBA00023163"/>
    </source>
</evidence>
<dbReference type="RefSeq" id="WP_281489097.1">
    <property type="nucleotide sequence ID" value="NZ_CP159582.1"/>
</dbReference>